<keyword evidence="6" id="KW-1133">Transmembrane helix</keyword>
<dbReference type="PANTHER" id="PTHR11795:SF449">
    <property type="entry name" value="BRANCHED-CHAIN AMINO ACID TRANSPORT PERMEASE PROTEIN LIVH-RELATED"/>
    <property type="match status" value="1"/>
</dbReference>
<keyword evidence="5" id="KW-0029">Amino-acid transport</keyword>
<keyword evidence="4" id="KW-0812">Transmembrane</keyword>
<keyword evidence="7" id="KW-0472">Membrane</keyword>
<evidence type="ECO:0000313" key="10">
    <source>
        <dbReference type="Proteomes" id="UP000244729"/>
    </source>
</evidence>
<evidence type="ECO:0000256" key="4">
    <source>
        <dbReference type="ARBA" id="ARBA00022692"/>
    </source>
</evidence>
<evidence type="ECO:0000256" key="5">
    <source>
        <dbReference type="ARBA" id="ARBA00022970"/>
    </source>
</evidence>
<dbReference type="KEGG" id="agm:DCE93_11295"/>
<evidence type="ECO:0000313" key="9">
    <source>
        <dbReference type="EMBL" id="AWB96160.1"/>
    </source>
</evidence>
<comment type="similarity">
    <text evidence="8">Belongs to the binding-protein-dependent transport system permease family. LivHM subfamily.</text>
</comment>
<comment type="subcellular location">
    <subcellularLocation>
        <location evidence="1">Cell membrane</location>
        <topology evidence="1">Multi-pass membrane protein</topology>
    </subcellularLocation>
</comment>
<proteinExistence type="inferred from homology"/>
<reference evidence="9 10" key="1">
    <citation type="submission" date="2018-04" db="EMBL/GenBank/DDBJ databases">
        <authorList>
            <person name="Li J."/>
        </authorList>
    </citation>
    <scope>NUCLEOTIDE SEQUENCE [LARGE SCALE GENOMIC DNA]</scope>
    <source>
        <strain evidence="10">30A</strain>
    </source>
</reference>
<gene>
    <name evidence="9" type="ORF">DCE93_11295</name>
</gene>
<dbReference type="Pfam" id="PF02653">
    <property type="entry name" value="BPD_transp_2"/>
    <property type="match status" value="1"/>
</dbReference>
<dbReference type="OrthoDB" id="9807115at2"/>
<keyword evidence="2" id="KW-0813">Transport</keyword>
<dbReference type="EMBL" id="CP028913">
    <property type="protein sequence ID" value="AWB96160.1"/>
    <property type="molecule type" value="Genomic_DNA"/>
</dbReference>
<dbReference type="AlphaFoldDB" id="A0A2S0WY06"/>
<dbReference type="Gene3D" id="2.60.40.10">
    <property type="entry name" value="Immunoglobulins"/>
    <property type="match status" value="1"/>
</dbReference>
<accession>A0A2S0WY06</accession>
<sequence>MRHNRHVLSTKLSTGQDRTQTAISLTGALGGAVKPTRTLAHRSPGRWLVLLGILASALTLSGIAASPAMAEDGSTAQASEEFEYFFTGNVQFDREPLEGVKITVEGGGFEADAETDAEGKWRIGVPEKGEYEVTLDEDTLPEGVVVAKGEATITAEFALTKLKAVNFFLGEGERTTTNFAAQLLERVINGLNFGLLLALAAIGLSLIFGTTGLSNFAHAEMVTFGALMVLSFGVDLAWPIWLAIAVALVLSAALGWSLDAIIWKPLRKRGVGLIPLMIVSIGLSLAIRYTYQFFYGGATRQLPGATAPKELSFGGVQLSWIDVGSMIVSVVVLLAVAFFLLRTRIGKATRAVSDNASLASASGIDVDRVIRIVWVLGAALAGLSGILWAYFRPGVSWDMGFQILLLIFAAVTLGGLGTAFGALVGSLIVGLFIEISTLWLPSDLKYVGALVVLILVLLFRPQGILGRRERIG</sequence>
<dbReference type="InterPro" id="IPR001851">
    <property type="entry name" value="ABC_transp_permease"/>
</dbReference>
<dbReference type="InterPro" id="IPR052157">
    <property type="entry name" value="BCAA_transport_permease"/>
</dbReference>
<keyword evidence="3" id="KW-1003">Cell membrane</keyword>
<dbReference type="InterPro" id="IPR013783">
    <property type="entry name" value="Ig-like_fold"/>
</dbReference>
<evidence type="ECO:0000256" key="1">
    <source>
        <dbReference type="ARBA" id="ARBA00004651"/>
    </source>
</evidence>
<dbReference type="GO" id="GO:0005975">
    <property type="term" value="P:carbohydrate metabolic process"/>
    <property type="evidence" value="ECO:0007669"/>
    <property type="project" value="UniProtKB-ARBA"/>
</dbReference>
<evidence type="ECO:0000256" key="8">
    <source>
        <dbReference type="ARBA" id="ARBA00037998"/>
    </source>
</evidence>
<dbReference type="GO" id="GO:0022857">
    <property type="term" value="F:transmembrane transporter activity"/>
    <property type="evidence" value="ECO:0007669"/>
    <property type="project" value="InterPro"/>
</dbReference>
<dbReference type="PANTHER" id="PTHR11795">
    <property type="entry name" value="BRANCHED-CHAIN AMINO ACID TRANSPORT SYSTEM PERMEASE PROTEIN LIVH"/>
    <property type="match status" value="1"/>
</dbReference>
<name>A0A2S0WY06_9MICO</name>
<evidence type="ECO:0000256" key="2">
    <source>
        <dbReference type="ARBA" id="ARBA00022448"/>
    </source>
</evidence>
<organism evidence="9 10">
    <name type="scientific">Agromyces badenianii</name>
    <dbReference type="NCBI Taxonomy" id="2080742"/>
    <lineage>
        <taxon>Bacteria</taxon>
        <taxon>Bacillati</taxon>
        <taxon>Actinomycetota</taxon>
        <taxon>Actinomycetes</taxon>
        <taxon>Micrococcales</taxon>
        <taxon>Microbacteriaceae</taxon>
        <taxon>Agromyces</taxon>
    </lineage>
</organism>
<evidence type="ECO:0000256" key="6">
    <source>
        <dbReference type="ARBA" id="ARBA00022989"/>
    </source>
</evidence>
<protein>
    <submittedName>
        <fullName evidence="9">Branched-chain amino acid ABC transporter permease</fullName>
    </submittedName>
</protein>
<dbReference type="GO" id="GO:0005886">
    <property type="term" value="C:plasma membrane"/>
    <property type="evidence" value="ECO:0007669"/>
    <property type="project" value="UniProtKB-SubCell"/>
</dbReference>
<dbReference type="Proteomes" id="UP000244729">
    <property type="component" value="Chromosome"/>
</dbReference>
<dbReference type="GO" id="GO:0006865">
    <property type="term" value="P:amino acid transport"/>
    <property type="evidence" value="ECO:0007669"/>
    <property type="project" value="UniProtKB-KW"/>
</dbReference>
<dbReference type="CDD" id="cd06582">
    <property type="entry name" value="TM_PBP1_LivH_like"/>
    <property type="match status" value="1"/>
</dbReference>
<evidence type="ECO:0000256" key="3">
    <source>
        <dbReference type="ARBA" id="ARBA00022475"/>
    </source>
</evidence>
<keyword evidence="10" id="KW-1185">Reference proteome</keyword>
<evidence type="ECO:0000256" key="7">
    <source>
        <dbReference type="ARBA" id="ARBA00023136"/>
    </source>
</evidence>